<dbReference type="PROSITE" id="PS00697">
    <property type="entry name" value="DNA_LIGASE_A1"/>
    <property type="match status" value="1"/>
</dbReference>
<dbReference type="GO" id="GO:0032807">
    <property type="term" value="C:DNA ligase IV complex"/>
    <property type="evidence" value="ECO:0007669"/>
    <property type="project" value="TreeGrafter"/>
</dbReference>
<evidence type="ECO:0000256" key="3">
    <source>
        <dbReference type="ARBA" id="ARBA00022741"/>
    </source>
</evidence>
<dbReference type="Proteomes" id="UP000717328">
    <property type="component" value="Unassembled WGS sequence"/>
</dbReference>
<dbReference type="InterPro" id="IPR029710">
    <property type="entry name" value="LIG4"/>
</dbReference>
<gene>
    <name evidence="8" type="ORF">H0H81_001062</name>
</gene>
<dbReference type="InterPro" id="IPR016059">
    <property type="entry name" value="DNA_ligase_ATP-dep_CS"/>
</dbReference>
<dbReference type="GO" id="GO:0006310">
    <property type="term" value="P:DNA recombination"/>
    <property type="evidence" value="ECO:0007669"/>
    <property type="project" value="InterPro"/>
</dbReference>
<reference evidence="8" key="2">
    <citation type="submission" date="2021-10" db="EMBL/GenBank/DDBJ databases">
        <title>Phylogenomics reveals ancestral predisposition of the termite-cultivated fungus Termitomyces towards a domesticated lifestyle.</title>
        <authorList>
            <person name="Auxier B."/>
            <person name="Grum-Grzhimaylo A."/>
            <person name="Cardenas M.E."/>
            <person name="Lodge J.D."/>
            <person name="Laessoe T."/>
            <person name="Pedersen O."/>
            <person name="Smith M.E."/>
            <person name="Kuyper T.W."/>
            <person name="Franco-Molano E.A."/>
            <person name="Baroni T.J."/>
            <person name="Aanen D.K."/>
        </authorList>
    </citation>
    <scope>NUCLEOTIDE SEQUENCE</scope>
    <source>
        <strain evidence="8">D49</strain>
    </source>
</reference>
<dbReference type="EMBL" id="JABCKI010000059">
    <property type="protein sequence ID" value="KAG5653322.1"/>
    <property type="molecule type" value="Genomic_DNA"/>
</dbReference>
<protein>
    <recommendedName>
        <fullName evidence="7">ATP-dependent DNA ligase family profile domain-containing protein</fullName>
    </recommendedName>
</protein>
<dbReference type="GO" id="GO:0006297">
    <property type="term" value="P:nucleotide-excision repair, DNA gap filling"/>
    <property type="evidence" value="ECO:0007669"/>
    <property type="project" value="TreeGrafter"/>
</dbReference>
<dbReference type="PANTHER" id="PTHR45997">
    <property type="entry name" value="DNA LIGASE 4"/>
    <property type="match status" value="1"/>
</dbReference>
<keyword evidence="2" id="KW-0436">Ligase</keyword>
<dbReference type="Gene3D" id="1.10.3260.10">
    <property type="entry name" value="DNA ligase, ATP-dependent, N-terminal domain"/>
    <property type="match status" value="1"/>
</dbReference>
<evidence type="ECO:0000313" key="8">
    <source>
        <dbReference type="EMBL" id="KAG5653322.1"/>
    </source>
</evidence>
<keyword evidence="5" id="KW-0539">Nucleus</keyword>
<dbReference type="Gene3D" id="2.40.50.140">
    <property type="entry name" value="Nucleic acid-binding proteins"/>
    <property type="match status" value="1"/>
</dbReference>
<dbReference type="PROSITE" id="PS50160">
    <property type="entry name" value="DNA_LIGASE_A3"/>
    <property type="match status" value="1"/>
</dbReference>
<dbReference type="OrthoDB" id="7482721at2759"/>
<keyword evidence="4" id="KW-0067">ATP-binding</keyword>
<evidence type="ECO:0000259" key="7">
    <source>
        <dbReference type="PROSITE" id="PS50160"/>
    </source>
</evidence>
<evidence type="ECO:0000256" key="6">
    <source>
        <dbReference type="SAM" id="MobiDB-lite"/>
    </source>
</evidence>
<dbReference type="InterPro" id="IPR012310">
    <property type="entry name" value="DNA_ligase_ATP-dep_cent"/>
</dbReference>
<evidence type="ECO:0000313" key="9">
    <source>
        <dbReference type="Proteomes" id="UP000717328"/>
    </source>
</evidence>
<accession>A0A9P7GUS7</accession>
<proteinExistence type="inferred from homology"/>
<dbReference type="AlphaFoldDB" id="A0A9P7GUS7"/>
<dbReference type="Pfam" id="PF01068">
    <property type="entry name" value="DNA_ligase_A_M"/>
    <property type="match status" value="1"/>
</dbReference>
<organism evidence="8 9">
    <name type="scientific">Sphagnurus paluster</name>
    <dbReference type="NCBI Taxonomy" id="117069"/>
    <lineage>
        <taxon>Eukaryota</taxon>
        <taxon>Fungi</taxon>
        <taxon>Dikarya</taxon>
        <taxon>Basidiomycota</taxon>
        <taxon>Agaricomycotina</taxon>
        <taxon>Agaricomycetes</taxon>
        <taxon>Agaricomycetidae</taxon>
        <taxon>Agaricales</taxon>
        <taxon>Tricholomatineae</taxon>
        <taxon>Lyophyllaceae</taxon>
        <taxon>Sphagnurus</taxon>
    </lineage>
</organism>
<dbReference type="Pfam" id="PF04675">
    <property type="entry name" value="DNA_ligase_A_N"/>
    <property type="match status" value="1"/>
</dbReference>
<dbReference type="SUPFAM" id="SSF56091">
    <property type="entry name" value="DNA ligase/mRNA capping enzyme, catalytic domain"/>
    <property type="match status" value="1"/>
</dbReference>
<dbReference type="Gene3D" id="3.30.470.30">
    <property type="entry name" value="DNA ligase/mRNA capping enzyme"/>
    <property type="match status" value="1"/>
</dbReference>
<dbReference type="GO" id="GO:0003910">
    <property type="term" value="F:DNA ligase (ATP) activity"/>
    <property type="evidence" value="ECO:0007669"/>
    <property type="project" value="InterPro"/>
</dbReference>
<evidence type="ECO:0000256" key="5">
    <source>
        <dbReference type="ARBA" id="ARBA00023242"/>
    </source>
</evidence>
<dbReference type="GO" id="GO:0006303">
    <property type="term" value="P:double-strand break repair via nonhomologous end joining"/>
    <property type="evidence" value="ECO:0007669"/>
    <property type="project" value="TreeGrafter"/>
</dbReference>
<feature type="compositionally biased region" description="Polar residues" evidence="6">
    <location>
        <begin position="774"/>
        <end position="785"/>
    </location>
</feature>
<dbReference type="InterPro" id="IPR036599">
    <property type="entry name" value="DNA_ligase_N_sf"/>
</dbReference>
<comment type="caution">
    <text evidence="8">The sequence shown here is derived from an EMBL/GenBank/DDBJ whole genome shotgun (WGS) entry which is preliminary data.</text>
</comment>
<dbReference type="InterPro" id="IPR012340">
    <property type="entry name" value="NA-bd_OB-fold"/>
</dbReference>
<keyword evidence="3" id="KW-0547">Nucleotide-binding</keyword>
<reference evidence="8" key="1">
    <citation type="submission" date="2021-02" db="EMBL/GenBank/DDBJ databases">
        <authorList>
            <person name="Nieuwenhuis M."/>
            <person name="Van De Peppel L.J.J."/>
        </authorList>
    </citation>
    <scope>NUCLEOTIDE SEQUENCE</scope>
    <source>
        <strain evidence="8">D49</strain>
    </source>
</reference>
<evidence type="ECO:0000256" key="2">
    <source>
        <dbReference type="ARBA" id="ARBA00022598"/>
    </source>
</evidence>
<dbReference type="GO" id="GO:0003677">
    <property type="term" value="F:DNA binding"/>
    <property type="evidence" value="ECO:0007669"/>
    <property type="project" value="InterPro"/>
</dbReference>
<evidence type="ECO:0000256" key="4">
    <source>
        <dbReference type="ARBA" id="ARBA00022840"/>
    </source>
</evidence>
<feature type="domain" description="ATP-dependent DNA ligase family profile" evidence="7">
    <location>
        <begin position="422"/>
        <end position="540"/>
    </location>
</feature>
<comment type="similarity">
    <text evidence="1">Belongs to the ATP-dependent DNA ligase family.</text>
</comment>
<evidence type="ECO:0000256" key="1">
    <source>
        <dbReference type="ARBA" id="ARBA00007572"/>
    </source>
</evidence>
<dbReference type="PANTHER" id="PTHR45997:SF2">
    <property type="entry name" value="ATP DEPENDENT DNA LIGASE DOMAIN PROTEIN (AFU_ORTHOLOGUE AFUA_5G02430)"/>
    <property type="match status" value="1"/>
</dbReference>
<name>A0A9P7GUS7_9AGAR</name>
<feature type="region of interest" description="Disordered" evidence="6">
    <location>
        <begin position="765"/>
        <end position="797"/>
    </location>
</feature>
<sequence length="942" mass="107824">MPQTPRDLAQGIPFSFFCSLLREISRAPTHKANFGHRYNTPSYPALNILQRWVDKLRKDYSPLPPGTTAIIFKLLFPDEDHCRKFDMQESRLSQHIANCFAIDSGSLQRWLSDNASGCLGEELRLVLEKTCPSLDGHISPLYIDEVDKLLDELASNSGYSDISIRKKYPKTKRRSRQTVIRELFRTLSPLDSAFLSQIILKDLRPILYPLRDTHYIASLLGHNSASTKMLSKDDAMKCDLTETARRFELPLEERGPNIPGIGIPVAIPKSEKGRGPRHALEYFCQSQQIWAETKYDGERAQIHVEILSHRANITIFSKSKRNSTWDRKAVHENIYHALGISMDGMLNRESRFCKNVILDAEMVAFHGERIDEFWRIRSLIEQTASGIRAKRRNVPAEFEADSELFSQSSMRTDYIETRRLGLVFFDVLFLDSNSLLMTPYSQRRQILEDLIHHVPGICILAERFPLTCNGVDRGEQRLITLEKAFARTIANCQEGLVLKGEETKYHDFSTPWVKLKRDYIPGYGDTLDMVILGVGWDRERARVLRVPPSTITTFYIGALENAQQLKRQPSCQPHFQMYFTVSYGLNRQQLEEINFILRSSDVLPYNPSFNSDELQYTFTILPGLPPPRSILKTPLLAELFGAGFDKSPQSRHYELRFPRLNKVYRPNERGWREGINLQDLHRIACEVIGRDSSSKEAKDISAEIWGKVASPGAKSLSKRKAISDLWEERFAFIDGRPRVRTRAESPTPSPTELAERTLIALNHDNDVLPEMPHLSTTSSSRKQIQSMPSPPSSPEASTAVLDDAFITQPALTETYRRRKPVSEQGRFLDNALVWFAKPHGRSWQLNNPIPRQKRLHSLESLLTGCGWYLGVSRSAWAKRGIIIVDESDVVGKEMSLQLLNTLKERQHTLPPEQLRSTIWIIDRRHWTMDAEDIESLALSKFN</sequence>
<keyword evidence="9" id="KW-1185">Reference proteome</keyword>
<dbReference type="InterPro" id="IPR012308">
    <property type="entry name" value="DNA_ligase_ATP-dep_N"/>
</dbReference>
<dbReference type="GO" id="GO:0005524">
    <property type="term" value="F:ATP binding"/>
    <property type="evidence" value="ECO:0007669"/>
    <property type="project" value="UniProtKB-KW"/>
</dbReference>